<dbReference type="GO" id="GO:0006397">
    <property type="term" value="P:mRNA processing"/>
    <property type="evidence" value="ECO:0007669"/>
    <property type="project" value="UniProtKB-KW"/>
</dbReference>
<comment type="similarity">
    <text evidence="2">Belongs to the fl(2)d family.</text>
</comment>
<reference evidence="7 8" key="1">
    <citation type="journal article" date="2016" name="Mol. Biol. Evol.">
        <title>Comparative Genomics of Early-Diverging Mushroom-Forming Fungi Provides Insights into the Origins of Lignocellulose Decay Capabilities.</title>
        <authorList>
            <person name="Nagy L.G."/>
            <person name="Riley R."/>
            <person name="Tritt A."/>
            <person name="Adam C."/>
            <person name="Daum C."/>
            <person name="Floudas D."/>
            <person name="Sun H."/>
            <person name="Yadav J.S."/>
            <person name="Pangilinan J."/>
            <person name="Larsson K.H."/>
            <person name="Matsuura K."/>
            <person name="Barry K."/>
            <person name="Labutti K."/>
            <person name="Kuo R."/>
            <person name="Ohm R.A."/>
            <person name="Bhattacharya S.S."/>
            <person name="Shirouzu T."/>
            <person name="Yoshinaga Y."/>
            <person name="Martin F.M."/>
            <person name="Grigoriev I.V."/>
            <person name="Hibbett D.S."/>
        </authorList>
    </citation>
    <scope>NUCLEOTIDE SEQUENCE [LARGE SCALE GENOMIC DNA]</scope>
    <source>
        <strain evidence="7 8">HHB14362 ss-1</strain>
    </source>
</reference>
<name>A0A165TLY4_9AGAM</name>
<dbReference type="GO" id="GO:0016556">
    <property type="term" value="P:mRNA modification"/>
    <property type="evidence" value="ECO:0007669"/>
    <property type="project" value="InterPro"/>
</dbReference>
<dbReference type="OrthoDB" id="3363802at2759"/>
<dbReference type="GO" id="GO:0005634">
    <property type="term" value="C:nucleus"/>
    <property type="evidence" value="ECO:0007669"/>
    <property type="project" value="UniProtKB-SubCell"/>
</dbReference>
<keyword evidence="4" id="KW-0508">mRNA splicing</keyword>
<evidence type="ECO:0000256" key="3">
    <source>
        <dbReference type="ARBA" id="ARBA00022664"/>
    </source>
</evidence>
<dbReference type="Proteomes" id="UP000076761">
    <property type="component" value="Unassembled WGS sequence"/>
</dbReference>
<dbReference type="InParanoid" id="A0A165TLY4"/>
<keyword evidence="3" id="KW-0507">mRNA processing</keyword>
<dbReference type="STRING" id="1314782.A0A165TLY4"/>
<feature type="compositionally biased region" description="Basic and acidic residues" evidence="6">
    <location>
        <begin position="262"/>
        <end position="272"/>
    </location>
</feature>
<keyword evidence="8" id="KW-1185">Reference proteome</keyword>
<evidence type="ECO:0000256" key="1">
    <source>
        <dbReference type="ARBA" id="ARBA00004123"/>
    </source>
</evidence>
<dbReference type="EMBL" id="KV425564">
    <property type="protein sequence ID" value="KZT26867.1"/>
    <property type="molecule type" value="Genomic_DNA"/>
</dbReference>
<comment type="subcellular location">
    <subcellularLocation>
        <location evidence="1">Nucleus</location>
    </subcellularLocation>
</comment>
<feature type="compositionally biased region" description="Polar residues" evidence="6">
    <location>
        <begin position="219"/>
        <end position="237"/>
    </location>
</feature>
<evidence type="ECO:0000256" key="2">
    <source>
        <dbReference type="ARBA" id="ARBA00010313"/>
    </source>
</evidence>
<dbReference type="AlphaFoldDB" id="A0A165TLY4"/>
<sequence length="395" mass="43877">MALPSTREIELETLLRKRDAQLLELTDEVTRLRQYLSTQPAPSSTDPISLPPALVSVLTPYITRAQALADTKPSGATGGSNTSNVGSGNTALAALTQRTKLLQNENDELYELLRKSETGKLKEEVKGLRRVVNKLEGALRESHNVIISLSTELEKSHEAFASTRNSYPHSGRPRSRPPPVSANQSSNGTNAGGVGKPLPTEPRAYKKPRLSISDGQGPGRQQQLSLSPARSTMSSSVPPQPPIIRQSVNHTSGVNAIPLKRRNADSRDRDAMEVDYEQPRSAPSSKSQYGGGLKREDEDEARKRPRVGDDRGERDRDRPRHRDREWDKDKDRDRERSKDARDRDRDKDRDRDRDRDRRRNGPGGPGAGRRAPTRREKGGSPYGNGDRTLAQRMGL</sequence>
<evidence type="ECO:0000256" key="4">
    <source>
        <dbReference type="ARBA" id="ARBA00023187"/>
    </source>
</evidence>
<feature type="region of interest" description="Disordered" evidence="6">
    <location>
        <begin position="159"/>
        <end position="395"/>
    </location>
</feature>
<evidence type="ECO:0000313" key="8">
    <source>
        <dbReference type="Proteomes" id="UP000076761"/>
    </source>
</evidence>
<proteinExistence type="inferred from homology"/>
<accession>A0A165TLY4</accession>
<dbReference type="GO" id="GO:0000381">
    <property type="term" value="P:regulation of alternative mRNA splicing, via spliceosome"/>
    <property type="evidence" value="ECO:0007669"/>
    <property type="project" value="InterPro"/>
</dbReference>
<feature type="compositionally biased region" description="Basic and acidic residues" evidence="6">
    <location>
        <begin position="293"/>
        <end position="359"/>
    </location>
</feature>
<evidence type="ECO:0000313" key="7">
    <source>
        <dbReference type="EMBL" id="KZT26867.1"/>
    </source>
</evidence>
<organism evidence="7 8">
    <name type="scientific">Neolentinus lepideus HHB14362 ss-1</name>
    <dbReference type="NCBI Taxonomy" id="1314782"/>
    <lineage>
        <taxon>Eukaryota</taxon>
        <taxon>Fungi</taxon>
        <taxon>Dikarya</taxon>
        <taxon>Basidiomycota</taxon>
        <taxon>Agaricomycotina</taxon>
        <taxon>Agaricomycetes</taxon>
        <taxon>Gloeophyllales</taxon>
        <taxon>Gloeophyllaceae</taxon>
        <taxon>Neolentinus</taxon>
    </lineage>
</organism>
<dbReference type="InterPro" id="IPR033757">
    <property type="entry name" value="WTAP"/>
</dbReference>
<gene>
    <name evidence="7" type="ORF">NEOLEDRAFT_1155262</name>
</gene>
<dbReference type="Pfam" id="PF17098">
    <property type="entry name" value="Wtap"/>
    <property type="match status" value="1"/>
</dbReference>
<keyword evidence="5" id="KW-0539">Nucleus</keyword>
<protein>
    <submittedName>
        <fullName evidence="7">Uncharacterized protein</fullName>
    </submittedName>
</protein>
<evidence type="ECO:0000256" key="6">
    <source>
        <dbReference type="SAM" id="MobiDB-lite"/>
    </source>
</evidence>
<dbReference type="GO" id="GO:0008380">
    <property type="term" value="P:RNA splicing"/>
    <property type="evidence" value="ECO:0007669"/>
    <property type="project" value="UniProtKB-KW"/>
</dbReference>
<evidence type="ECO:0000256" key="5">
    <source>
        <dbReference type="ARBA" id="ARBA00023242"/>
    </source>
</evidence>